<dbReference type="PROSITE" id="PS51186">
    <property type="entry name" value="GNAT"/>
    <property type="match status" value="1"/>
</dbReference>
<evidence type="ECO:0000259" key="1">
    <source>
        <dbReference type="PROSITE" id="PS51186"/>
    </source>
</evidence>
<proteinExistence type="predicted"/>
<evidence type="ECO:0000313" key="3">
    <source>
        <dbReference type="Proteomes" id="UP000838749"/>
    </source>
</evidence>
<dbReference type="RefSeq" id="WP_234535062.1">
    <property type="nucleotide sequence ID" value="NZ_CAKMAB010000014.1"/>
</dbReference>
<sequence length="273" mass="32001">MIYELDRSQFYRCNDIVNRGVNIEEKAIVVGSNPGRIFVDNIERPRSAMIWKGNLDGFIFIGDSKNDLFNQGIRSYIDEVISLQARELGLKWFECIGNHSSWYITFEEIFSDRELKSWDQNVYILSPREYKKQVNHNVDRNFAITKITSDMLKTNKILNKELLESKILEFWESADDFFEKGIGFCVLYKDEIVSLCITGFRYNEIHGIDIETIESFQGKKLAQSVVHSFVQYCFSNGFTPYWDCMEVNYPSNAVARIVGFKREFTFKGYEFKL</sequence>
<dbReference type="PANTHER" id="PTHR31143:SF2">
    <property type="entry name" value="FR47-LIKE DOMAIN-CONTAINING PROTEIN-RELATED"/>
    <property type="match status" value="1"/>
</dbReference>
<accession>A0ABM9BDX7</accession>
<organism evidence="2 3">
    <name type="scientific">Paenibacillus pseudetheri</name>
    <dbReference type="NCBI Taxonomy" id="2897682"/>
    <lineage>
        <taxon>Bacteria</taxon>
        <taxon>Bacillati</taxon>
        <taxon>Bacillota</taxon>
        <taxon>Bacilli</taxon>
        <taxon>Bacillales</taxon>
        <taxon>Paenibacillaceae</taxon>
        <taxon>Paenibacillus</taxon>
    </lineage>
</organism>
<dbReference type="InterPro" id="IPR016181">
    <property type="entry name" value="Acyl_CoA_acyltransferase"/>
</dbReference>
<dbReference type="EMBL" id="CAKMAB010000014">
    <property type="protein sequence ID" value="CAH1056814.1"/>
    <property type="molecule type" value="Genomic_DNA"/>
</dbReference>
<dbReference type="Pfam" id="PF12746">
    <property type="entry name" value="GNAT_acetyltran"/>
    <property type="match status" value="1"/>
</dbReference>
<dbReference type="Gene3D" id="3.40.630.30">
    <property type="match status" value="1"/>
</dbReference>
<name>A0ABM9BDX7_9BACL</name>
<dbReference type="PANTHER" id="PTHR31143">
    <property type="match status" value="1"/>
</dbReference>
<dbReference type="InterPro" id="IPR000182">
    <property type="entry name" value="GNAT_dom"/>
</dbReference>
<protein>
    <recommendedName>
        <fullName evidence="1">N-acetyltransferase domain-containing protein</fullName>
    </recommendedName>
</protein>
<comment type="caution">
    <text evidence="2">The sequence shown here is derived from an EMBL/GenBank/DDBJ whole genome shotgun (WGS) entry which is preliminary data.</text>
</comment>
<dbReference type="SUPFAM" id="SSF55729">
    <property type="entry name" value="Acyl-CoA N-acyltransferases (Nat)"/>
    <property type="match status" value="1"/>
</dbReference>
<feature type="domain" description="N-acetyltransferase" evidence="1">
    <location>
        <begin position="142"/>
        <end position="273"/>
    </location>
</feature>
<evidence type="ECO:0000313" key="2">
    <source>
        <dbReference type="EMBL" id="CAH1056814.1"/>
    </source>
</evidence>
<keyword evidence="3" id="KW-1185">Reference proteome</keyword>
<gene>
    <name evidence="2" type="ORF">PAECIP111894_02969</name>
</gene>
<dbReference type="InterPro" id="IPR027365">
    <property type="entry name" value="GNAT_acetyltra_YdfB-like"/>
</dbReference>
<reference evidence="2" key="1">
    <citation type="submission" date="2021-12" db="EMBL/GenBank/DDBJ databases">
        <authorList>
            <person name="Criscuolo A."/>
        </authorList>
    </citation>
    <scope>NUCLEOTIDE SEQUENCE</scope>
    <source>
        <strain evidence="2">CIP111894</strain>
    </source>
</reference>
<dbReference type="Proteomes" id="UP000838749">
    <property type="component" value="Unassembled WGS sequence"/>
</dbReference>